<evidence type="ECO:0000256" key="6">
    <source>
        <dbReference type="ARBA" id="ARBA00022676"/>
    </source>
</evidence>
<comment type="function">
    <text evidence="9">Glycosaminoglycan synthesis. The hyaluronic acid capsule is involved in the pathogenicity of group A Streptococci; it may be the major virulence determinant.</text>
</comment>
<evidence type="ECO:0000313" key="20">
    <source>
        <dbReference type="Proteomes" id="UP000251281"/>
    </source>
</evidence>
<comment type="caution">
    <text evidence="19">The sequence shown here is derived from an EMBL/GenBank/DDBJ whole genome shotgun (WGS) entry which is preliminary data.</text>
</comment>
<evidence type="ECO:0000256" key="5">
    <source>
        <dbReference type="ARBA" id="ARBA00022475"/>
    </source>
</evidence>
<dbReference type="GO" id="GO:0085029">
    <property type="term" value="P:extracellular matrix assembly"/>
    <property type="evidence" value="ECO:0007669"/>
    <property type="project" value="TreeGrafter"/>
</dbReference>
<evidence type="ECO:0000259" key="17">
    <source>
        <dbReference type="Pfam" id="PF00535"/>
    </source>
</evidence>
<evidence type="ECO:0000256" key="13">
    <source>
        <dbReference type="ARBA" id="ARBA00047709"/>
    </source>
</evidence>
<evidence type="ECO:0000256" key="16">
    <source>
        <dbReference type="SAM" id="Phobius"/>
    </source>
</evidence>
<keyword evidence="7" id="KW-0808">Transferase</keyword>
<dbReference type="GO" id="GO:0030213">
    <property type="term" value="P:hyaluronan biosynthetic process"/>
    <property type="evidence" value="ECO:0007669"/>
    <property type="project" value="TreeGrafter"/>
</dbReference>
<dbReference type="Pfam" id="PF07238">
    <property type="entry name" value="PilZ"/>
    <property type="match status" value="1"/>
</dbReference>
<feature type="transmembrane region" description="Helical" evidence="16">
    <location>
        <begin position="546"/>
        <end position="569"/>
    </location>
</feature>
<dbReference type="Gene3D" id="2.40.10.220">
    <property type="entry name" value="predicted glycosyltransferase like domains"/>
    <property type="match status" value="1"/>
</dbReference>
<comment type="catalytic activity">
    <reaction evidence="13">
        <text>[hyaluronan](n) + UDP-N-acetyl-alpha-D-glucosamine = N-acetyl-beta-D-glucosaminyl-(1-&gt;4)-[hyaluronan](n) + UDP + H(+)</text>
        <dbReference type="Rhea" id="RHEA:20465"/>
        <dbReference type="Rhea" id="RHEA-COMP:12583"/>
        <dbReference type="Rhea" id="RHEA-COMP:12585"/>
        <dbReference type="ChEBI" id="CHEBI:15378"/>
        <dbReference type="ChEBI" id="CHEBI:57705"/>
        <dbReference type="ChEBI" id="CHEBI:58223"/>
        <dbReference type="ChEBI" id="CHEBI:132153"/>
        <dbReference type="ChEBI" id="CHEBI:132154"/>
        <dbReference type="EC" id="2.4.1.212"/>
    </reaction>
</comment>
<keyword evidence="8 16" id="KW-0472">Membrane</keyword>
<proteinExistence type="inferred from homology"/>
<evidence type="ECO:0000256" key="10">
    <source>
        <dbReference type="ARBA" id="ARBA00040508"/>
    </source>
</evidence>
<feature type="domain" description="Glycosyltransferase 2-like" evidence="17">
    <location>
        <begin position="284"/>
        <end position="463"/>
    </location>
</feature>
<protein>
    <recommendedName>
        <fullName evidence="10">Hyaluronan synthase</fullName>
        <ecNumber evidence="4">2.4.1.212</ecNumber>
    </recommendedName>
    <alternativeName>
        <fullName evidence="12">Hyaluronate synthase</fullName>
    </alternativeName>
    <alternativeName>
        <fullName evidence="11">Hyaluronic acid synthase</fullName>
    </alternativeName>
</protein>
<sequence>MDITSSLLDILCGSIISEHIRSDDIGFFDKEKSVSFFRKKAEKHTADKKKNVTLETFDGDILLSERLDRRILPDVPDPTGQRTSFDRRGVVDDPNDVDAVMKKRKSGIRYKSKFPVTVDFRDQDGKAHTLKGESRDISETGILVRLEKEDAEQLKEASETELRFDIPPGSMPEGHEMSIHTAASCVRVFERDGETCAGFEFAEDLGTYMHRHKDRYLYVSSVILLLFISMMVVLMRSESVIYFKYNAVMYSYSIIAAMFLLTRYAFGALYRPVKIDPAFKPSVTIIIPCFNEETWISRTIISCMNQSYPPDKLEVIVVDDCSTDRSVEVIKDTIEKIASAEGERTDIRNRLSYIVQEQNAGKRAALCRGVDVAKGEFVIFVDSDSFLDPYAVVNLVQPFKDPKMGGVAGRTDVANTYTNSLTKMQSVRYYIAFRVMKASEALFDTVTCLSGPLSCYRKSIVKEHEEAWLNQKFLGHKATFGDDRAMTNFVLSHHRTYYQDTAVCSTIVPNKQKVFLKQQMRWKRSWLRESLMAGAFMWRKEPFAALNFYIGLLVPILAPIVVAYNLFYVPFTQHIFPTTFLVGLLLMSLMMSIAQLFFRKSSTWYFGFLFCLYYEVVLLWQMPLAWVTFWKSTWGTRMTPSDVKEKEKRQRHKNAPVDTAEPDAIEKNEGTRAKADAVSGEKHAAPSAGKHAENKRGKHANV</sequence>
<comment type="subcellular location">
    <subcellularLocation>
        <location evidence="1">Cell membrane</location>
    </subcellularLocation>
</comment>
<comment type="similarity">
    <text evidence="3">Belongs to the NodC/HAS family.</text>
</comment>
<evidence type="ECO:0000256" key="15">
    <source>
        <dbReference type="SAM" id="MobiDB-lite"/>
    </source>
</evidence>
<evidence type="ECO:0000256" key="1">
    <source>
        <dbReference type="ARBA" id="ARBA00004236"/>
    </source>
</evidence>
<dbReference type="GO" id="GO:0005886">
    <property type="term" value="C:plasma membrane"/>
    <property type="evidence" value="ECO:0007669"/>
    <property type="project" value="UniProtKB-SubCell"/>
</dbReference>
<dbReference type="SUPFAM" id="SSF53448">
    <property type="entry name" value="Nucleotide-diphospho-sugar transferases"/>
    <property type="match status" value="1"/>
</dbReference>
<dbReference type="Gene3D" id="3.90.550.10">
    <property type="entry name" value="Spore Coat Polysaccharide Biosynthesis Protein SpsA, Chain A"/>
    <property type="match status" value="1"/>
</dbReference>
<evidence type="ECO:0000313" key="19">
    <source>
        <dbReference type="EMBL" id="RAW56348.1"/>
    </source>
</evidence>
<evidence type="ECO:0000256" key="4">
    <source>
        <dbReference type="ARBA" id="ARBA00012207"/>
    </source>
</evidence>
<evidence type="ECO:0000256" key="12">
    <source>
        <dbReference type="ARBA" id="ARBA00043237"/>
    </source>
</evidence>
<comment type="pathway">
    <text evidence="2">Glycan biosynthesis; hyaluronan biosynthesis.</text>
</comment>
<dbReference type="EC" id="2.4.1.212" evidence="4"/>
<feature type="transmembrane region" description="Helical" evidence="16">
    <location>
        <begin position="247"/>
        <end position="266"/>
    </location>
</feature>
<feature type="compositionally biased region" description="Basic and acidic residues" evidence="15">
    <location>
        <begin position="664"/>
        <end position="695"/>
    </location>
</feature>
<keyword evidence="16" id="KW-0812">Transmembrane</keyword>
<organism evidence="19 20">
    <name type="scientific">Faecalibacterium prausnitzii</name>
    <dbReference type="NCBI Taxonomy" id="853"/>
    <lineage>
        <taxon>Bacteria</taxon>
        <taxon>Bacillati</taxon>
        <taxon>Bacillota</taxon>
        <taxon>Clostridia</taxon>
        <taxon>Eubacteriales</taxon>
        <taxon>Oscillospiraceae</taxon>
        <taxon>Faecalibacterium</taxon>
    </lineage>
</organism>
<dbReference type="Pfam" id="PF00535">
    <property type="entry name" value="Glycos_transf_2"/>
    <property type="match status" value="1"/>
</dbReference>
<comment type="catalytic activity">
    <reaction evidence="14">
        <text>N-acetyl-beta-D-glucosaminyl-(1-&gt;4)-[hyaluronan](n) + UDP-alpha-D-glucuronate = [hyaluronan](n+1) + UDP + H(+)</text>
        <dbReference type="Rhea" id="RHEA:12528"/>
        <dbReference type="Rhea" id="RHEA-COMP:12585"/>
        <dbReference type="Rhea" id="RHEA-COMP:12587"/>
        <dbReference type="ChEBI" id="CHEBI:15378"/>
        <dbReference type="ChEBI" id="CHEBI:58052"/>
        <dbReference type="ChEBI" id="CHEBI:58223"/>
        <dbReference type="ChEBI" id="CHEBI:132153"/>
        <dbReference type="ChEBI" id="CHEBI:132154"/>
        <dbReference type="EC" id="2.4.1.212"/>
    </reaction>
</comment>
<gene>
    <name evidence="19" type="ORF">C4N24_10850</name>
</gene>
<feature type="region of interest" description="Disordered" evidence="15">
    <location>
        <begin position="640"/>
        <end position="702"/>
    </location>
</feature>
<keyword evidence="5" id="KW-1003">Cell membrane</keyword>
<dbReference type="EMBL" id="PRLD01000011">
    <property type="protein sequence ID" value="RAW56348.1"/>
    <property type="molecule type" value="Genomic_DNA"/>
</dbReference>
<dbReference type="PANTHER" id="PTHR22913">
    <property type="entry name" value="HYALURONAN SYNTHASE"/>
    <property type="match status" value="1"/>
</dbReference>
<evidence type="ECO:0000256" key="2">
    <source>
        <dbReference type="ARBA" id="ARBA00004698"/>
    </source>
</evidence>
<feature type="transmembrane region" description="Helical" evidence="16">
    <location>
        <begin position="216"/>
        <end position="235"/>
    </location>
</feature>
<evidence type="ECO:0000259" key="18">
    <source>
        <dbReference type="Pfam" id="PF07238"/>
    </source>
</evidence>
<evidence type="ECO:0000256" key="8">
    <source>
        <dbReference type="ARBA" id="ARBA00023136"/>
    </source>
</evidence>
<dbReference type="GO" id="GO:0050501">
    <property type="term" value="F:hyaluronan synthase activity"/>
    <property type="evidence" value="ECO:0007669"/>
    <property type="project" value="UniProtKB-EC"/>
</dbReference>
<dbReference type="PANTHER" id="PTHR22913:SF12">
    <property type="entry name" value="MANNURONAN SYNTHASE"/>
    <property type="match status" value="1"/>
</dbReference>
<feature type="domain" description="PilZ" evidence="18">
    <location>
        <begin position="109"/>
        <end position="217"/>
    </location>
</feature>
<dbReference type="InterPro" id="IPR001173">
    <property type="entry name" value="Glyco_trans_2-like"/>
</dbReference>
<evidence type="ECO:0000256" key="14">
    <source>
        <dbReference type="ARBA" id="ARBA00048168"/>
    </source>
</evidence>
<reference evidence="19 20" key="1">
    <citation type="submission" date="2018-02" db="EMBL/GenBank/DDBJ databases">
        <title>Complete genome sequencing of Faecalibacterium prausnitzii strains isolated from the human gut.</title>
        <authorList>
            <person name="Fitzgerald B.C."/>
            <person name="Shkoporov A.N."/>
            <person name="Ross P.R."/>
            <person name="Hill C."/>
        </authorList>
    </citation>
    <scope>NUCLEOTIDE SEQUENCE [LARGE SCALE GENOMIC DNA]</scope>
    <source>
        <strain evidence="19 20">APC923/51-1</strain>
    </source>
</reference>
<evidence type="ECO:0000256" key="9">
    <source>
        <dbReference type="ARBA" id="ARBA00037408"/>
    </source>
</evidence>
<dbReference type="Proteomes" id="UP000251281">
    <property type="component" value="Unassembled WGS sequence"/>
</dbReference>
<feature type="transmembrane region" description="Helical" evidence="16">
    <location>
        <begin position="575"/>
        <end position="598"/>
    </location>
</feature>
<dbReference type="InterPro" id="IPR009875">
    <property type="entry name" value="PilZ_domain"/>
</dbReference>
<dbReference type="GO" id="GO:0035438">
    <property type="term" value="F:cyclic-di-GMP binding"/>
    <property type="evidence" value="ECO:0007669"/>
    <property type="project" value="InterPro"/>
</dbReference>
<evidence type="ECO:0000256" key="3">
    <source>
        <dbReference type="ARBA" id="ARBA00006782"/>
    </source>
</evidence>
<feature type="transmembrane region" description="Helical" evidence="16">
    <location>
        <begin position="605"/>
        <end position="629"/>
    </location>
</feature>
<dbReference type="CDD" id="cd06423">
    <property type="entry name" value="CESA_like"/>
    <property type="match status" value="1"/>
</dbReference>
<keyword evidence="16" id="KW-1133">Transmembrane helix</keyword>
<keyword evidence="6" id="KW-0328">Glycosyltransferase</keyword>
<evidence type="ECO:0000256" key="7">
    <source>
        <dbReference type="ARBA" id="ARBA00022679"/>
    </source>
</evidence>
<dbReference type="AlphaFoldDB" id="A0A329U623"/>
<dbReference type="InterPro" id="IPR029044">
    <property type="entry name" value="Nucleotide-diphossugar_trans"/>
</dbReference>
<accession>A0A329U623</accession>
<name>A0A329U623_9FIRM</name>
<evidence type="ECO:0000256" key="11">
    <source>
        <dbReference type="ARBA" id="ARBA00042148"/>
    </source>
</evidence>